<dbReference type="PANTHER" id="PTHR36166">
    <property type="entry name" value="CHROMOSOME 9, WHOLE GENOME SHOTGUN SEQUENCE"/>
    <property type="match status" value="1"/>
</dbReference>
<dbReference type="SUPFAM" id="SSF55961">
    <property type="entry name" value="Bet v1-like"/>
    <property type="match status" value="1"/>
</dbReference>
<proteinExistence type="predicted"/>
<dbReference type="RefSeq" id="WP_015947667.1">
    <property type="nucleotide sequence ID" value="NC_011768.1"/>
</dbReference>
<dbReference type="eggNOG" id="COG4891">
    <property type="taxonomic scope" value="Bacteria"/>
</dbReference>
<dbReference type="AlphaFoldDB" id="B8FBF4"/>
<gene>
    <name evidence="1" type="ordered locus">Dalk_2908</name>
</gene>
<dbReference type="InterPro" id="IPR023393">
    <property type="entry name" value="START-like_dom_sf"/>
</dbReference>
<dbReference type="CDD" id="cd07822">
    <property type="entry name" value="SRPBCC_4"/>
    <property type="match status" value="1"/>
</dbReference>
<dbReference type="PANTHER" id="PTHR36166:SF1">
    <property type="entry name" value="SRPBCC DOMAIN-CONTAINING PROTEIN"/>
    <property type="match status" value="1"/>
</dbReference>
<dbReference type="Gene3D" id="3.30.530.20">
    <property type="match status" value="1"/>
</dbReference>
<keyword evidence="2" id="KW-1185">Reference proteome</keyword>
<evidence type="ECO:0000313" key="1">
    <source>
        <dbReference type="EMBL" id="ACL04598.1"/>
    </source>
</evidence>
<sequence length="171" mass="19113">MRKIHTEIVINASAERVWSIPTDLAGYGQWNPFIIESAGRPALGARLTCRPRMPGTKRILTFHPKVARCTPQKTFAWKGGVLFPGLADGEHIFEIHQQPGGSLLHEHRQAFSGLLSPFIPKNVLERTKTGFEMMNEALKARAEKEGSAVNRCFSCPPRDGGVLLHHDEYRC</sequence>
<name>B8FBF4_DESAL</name>
<dbReference type="Proteomes" id="UP000000739">
    <property type="component" value="Chromosome"/>
</dbReference>
<reference evidence="1 2" key="1">
    <citation type="journal article" date="2012" name="Environ. Microbiol.">
        <title>The genome sequence of Desulfatibacillum alkenivorans AK-01: a blueprint for anaerobic alkane oxidation.</title>
        <authorList>
            <person name="Callaghan A.V."/>
            <person name="Morris B.E."/>
            <person name="Pereira I.A."/>
            <person name="McInerney M.J."/>
            <person name="Austin R.N."/>
            <person name="Groves J.T."/>
            <person name="Kukor J.J."/>
            <person name="Suflita J.M."/>
            <person name="Young L.Y."/>
            <person name="Zylstra G.J."/>
            <person name="Wawrik B."/>
        </authorList>
    </citation>
    <scope>NUCLEOTIDE SEQUENCE [LARGE SCALE GENOMIC DNA]</scope>
    <source>
        <strain evidence="1 2">AK-01</strain>
    </source>
</reference>
<dbReference type="InterPro" id="IPR019587">
    <property type="entry name" value="Polyketide_cyclase/dehydratase"/>
</dbReference>
<organism evidence="1 2">
    <name type="scientific">Desulfatibacillum aliphaticivorans</name>
    <dbReference type="NCBI Taxonomy" id="218208"/>
    <lineage>
        <taxon>Bacteria</taxon>
        <taxon>Pseudomonadati</taxon>
        <taxon>Thermodesulfobacteriota</taxon>
        <taxon>Desulfobacteria</taxon>
        <taxon>Desulfobacterales</taxon>
        <taxon>Desulfatibacillaceae</taxon>
        <taxon>Desulfatibacillum</taxon>
    </lineage>
</organism>
<dbReference type="HOGENOM" id="CLU_069867_4_0_7"/>
<accession>B8FBF4</accession>
<dbReference type="Pfam" id="PF10604">
    <property type="entry name" value="Polyketide_cyc2"/>
    <property type="match status" value="1"/>
</dbReference>
<evidence type="ECO:0000313" key="2">
    <source>
        <dbReference type="Proteomes" id="UP000000739"/>
    </source>
</evidence>
<dbReference type="KEGG" id="dal:Dalk_2908"/>
<protein>
    <submittedName>
        <fullName evidence="1">Activator of HSP90 ATPase 1 family protein</fullName>
    </submittedName>
</protein>
<dbReference type="EMBL" id="CP001322">
    <property type="protein sequence ID" value="ACL04598.1"/>
    <property type="molecule type" value="Genomic_DNA"/>
</dbReference>